<comment type="caution">
    <text evidence="6">The sequence shown here is derived from an EMBL/GenBank/DDBJ whole genome shotgun (WGS) entry which is preliminary data.</text>
</comment>
<accession>A0A1F7W836</accession>
<dbReference type="PANTHER" id="PTHR34824:SF1">
    <property type="entry name" value="HEAT-INDUCIBLE TRANSCRIPTION REPRESSOR HRCA"/>
    <property type="match status" value="1"/>
</dbReference>
<keyword evidence="2" id="KW-0805">Transcription regulation</keyword>
<keyword evidence="3" id="KW-0346">Stress response</keyword>
<evidence type="ECO:0000313" key="6">
    <source>
        <dbReference type="EMBL" id="OGL98538.1"/>
    </source>
</evidence>
<dbReference type="InterPro" id="IPR036388">
    <property type="entry name" value="WH-like_DNA-bd_sf"/>
</dbReference>
<gene>
    <name evidence="6" type="ORF">A2318_00140</name>
</gene>
<proteinExistence type="predicted"/>
<reference evidence="6 7" key="1">
    <citation type="journal article" date="2016" name="Nat. Commun.">
        <title>Thousands of microbial genomes shed light on interconnected biogeochemical processes in an aquifer system.</title>
        <authorList>
            <person name="Anantharaman K."/>
            <person name="Brown C.T."/>
            <person name="Hug L.A."/>
            <person name="Sharon I."/>
            <person name="Castelle C.J."/>
            <person name="Probst A.J."/>
            <person name="Thomas B.C."/>
            <person name="Singh A."/>
            <person name="Wilkins M.J."/>
            <person name="Karaoz U."/>
            <person name="Brodie E.L."/>
            <person name="Williams K.H."/>
            <person name="Hubbard S.S."/>
            <person name="Banfield J.F."/>
        </authorList>
    </citation>
    <scope>NUCLEOTIDE SEQUENCE [LARGE SCALE GENOMIC DNA]</scope>
</reference>
<evidence type="ECO:0000256" key="1">
    <source>
        <dbReference type="ARBA" id="ARBA00022491"/>
    </source>
</evidence>
<evidence type="ECO:0000259" key="5">
    <source>
        <dbReference type="Pfam" id="PF01628"/>
    </source>
</evidence>
<protein>
    <recommendedName>
        <fullName evidence="5">Heat-inducible transcription repressor HrcA C-terminal domain-containing protein</fullName>
    </recommendedName>
</protein>
<dbReference type="STRING" id="1802421.A2318_00140"/>
<keyword evidence="1" id="KW-0678">Repressor</keyword>
<dbReference type="GO" id="GO:0003677">
    <property type="term" value="F:DNA binding"/>
    <property type="evidence" value="ECO:0007669"/>
    <property type="project" value="InterPro"/>
</dbReference>
<dbReference type="InterPro" id="IPR021153">
    <property type="entry name" value="HrcA_C"/>
</dbReference>
<dbReference type="GO" id="GO:0045892">
    <property type="term" value="P:negative regulation of DNA-templated transcription"/>
    <property type="evidence" value="ECO:0007669"/>
    <property type="project" value="TreeGrafter"/>
</dbReference>
<dbReference type="InterPro" id="IPR002571">
    <property type="entry name" value="HrcA"/>
</dbReference>
<dbReference type="InterPro" id="IPR036390">
    <property type="entry name" value="WH_DNA-bd_sf"/>
</dbReference>
<dbReference type="SUPFAM" id="SSF55781">
    <property type="entry name" value="GAF domain-like"/>
    <property type="match status" value="1"/>
</dbReference>
<name>A0A1F7W836_9BACT</name>
<evidence type="ECO:0000256" key="4">
    <source>
        <dbReference type="ARBA" id="ARBA00023163"/>
    </source>
</evidence>
<dbReference type="EMBL" id="MGFD01000027">
    <property type="protein sequence ID" value="OGL98538.1"/>
    <property type="molecule type" value="Genomic_DNA"/>
</dbReference>
<evidence type="ECO:0000313" key="7">
    <source>
        <dbReference type="Proteomes" id="UP000177331"/>
    </source>
</evidence>
<dbReference type="Proteomes" id="UP000177331">
    <property type="component" value="Unassembled WGS sequence"/>
</dbReference>
<feature type="non-terminal residue" evidence="6">
    <location>
        <position position="1"/>
    </location>
</feature>
<sequence length="222" mass="24950">LIIDDYIKTAEPVGSKYLVEQYKLDISPATVRNEMSLLEEEGYLRHAHTSSGRIPTEKAYEWYLRGRVTKATDTTKATAAFETFERETNKESSVKSIAKRLTEISGETAIVAFDPNWSFYTGVSNLMQKPEFHDSVPALAELVDQFDAVVSDMFDRVSHEPQVFIGSHNPFGDQMTTIIVRYDFPNTSGGILGLVGPMRMDYARNLALLEAAKKIINELSEE</sequence>
<dbReference type="PANTHER" id="PTHR34824">
    <property type="entry name" value="HEAT-INDUCIBLE TRANSCRIPTION REPRESSOR HRCA"/>
    <property type="match status" value="1"/>
</dbReference>
<feature type="domain" description="Heat-inducible transcription repressor HrcA C-terminal" evidence="5">
    <location>
        <begin position="84"/>
        <end position="204"/>
    </location>
</feature>
<keyword evidence="4" id="KW-0804">Transcription</keyword>
<dbReference type="Gene3D" id="3.30.450.40">
    <property type="match status" value="1"/>
</dbReference>
<evidence type="ECO:0000256" key="3">
    <source>
        <dbReference type="ARBA" id="ARBA00023016"/>
    </source>
</evidence>
<dbReference type="AlphaFoldDB" id="A0A1F7W836"/>
<dbReference type="InterPro" id="IPR029016">
    <property type="entry name" value="GAF-like_dom_sf"/>
</dbReference>
<dbReference type="Gene3D" id="1.10.10.10">
    <property type="entry name" value="Winged helix-like DNA-binding domain superfamily/Winged helix DNA-binding domain"/>
    <property type="match status" value="1"/>
</dbReference>
<evidence type="ECO:0000256" key="2">
    <source>
        <dbReference type="ARBA" id="ARBA00023015"/>
    </source>
</evidence>
<dbReference type="Pfam" id="PF01628">
    <property type="entry name" value="HrcA"/>
    <property type="match status" value="1"/>
</dbReference>
<organism evidence="6 7">
    <name type="scientific">Candidatus Uhrbacteria bacterium RIFOXYB2_FULL_45_11</name>
    <dbReference type="NCBI Taxonomy" id="1802421"/>
    <lineage>
        <taxon>Bacteria</taxon>
        <taxon>Candidatus Uhriibacteriota</taxon>
    </lineage>
</organism>
<dbReference type="SUPFAM" id="SSF46785">
    <property type="entry name" value="Winged helix' DNA-binding domain"/>
    <property type="match status" value="1"/>
</dbReference>